<sequence length="106" mass="12350">MTPDHTEFKEFEEKWSILTNYKEQLKTLQIKNRIQKSLKEETVSFLKIVLNEEKNLLLLGDYSECAQIILILLGETLPPGAYSQKPGTFHEARWMSTILLCKDVCF</sequence>
<dbReference type="EMBL" id="BGPR01000134">
    <property type="protein sequence ID" value="GBL97883.1"/>
    <property type="molecule type" value="Genomic_DNA"/>
</dbReference>
<evidence type="ECO:0000313" key="2">
    <source>
        <dbReference type="Proteomes" id="UP000499080"/>
    </source>
</evidence>
<organism evidence="1 2">
    <name type="scientific">Araneus ventricosus</name>
    <name type="common">Orbweaver spider</name>
    <name type="synonym">Epeira ventricosa</name>
    <dbReference type="NCBI Taxonomy" id="182803"/>
    <lineage>
        <taxon>Eukaryota</taxon>
        <taxon>Metazoa</taxon>
        <taxon>Ecdysozoa</taxon>
        <taxon>Arthropoda</taxon>
        <taxon>Chelicerata</taxon>
        <taxon>Arachnida</taxon>
        <taxon>Araneae</taxon>
        <taxon>Araneomorphae</taxon>
        <taxon>Entelegynae</taxon>
        <taxon>Araneoidea</taxon>
        <taxon>Araneidae</taxon>
        <taxon>Araneus</taxon>
    </lineage>
</organism>
<reference evidence="1 2" key="1">
    <citation type="journal article" date="2019" name="Sci. Rep.">
        <title>Orb-weaving spider Araneus ventricosus genome elucidates the spidroin gene catalogue.</title>
        <authorList>
            <person name="Kono N."/>
            <person name="Nakamura H."/>
            <person name="Ohtoshi R."/>
            <person name="Moran D.A.P."/>
            <person name="Shinohara A."/>
            <person name="Yoshida Y."/>
            <person name="Fujiwara M."/>
            <person name="Mori M."/>
            <person name="Tomita M."/>
            <person name="Arakawa K."/>
        </authorList>
    </citation>
    <scope>NUCLEOTIDE SEQUENCE [LARGE SCALE GENOMIC DNA]</scope>
</reference>
<dbReference type="AlphaFoldDB" id="A0A4Y2C166"/>
<comment type="caution">
    <text evidence="1">The sequence shown here is derived from an EMBL/GenBank/DDBJ whole genome shotgun (WGS) entry which is preliminary data.</text>
</comment>
<dbReference type="OrthoDB" id="6380626at2759"/>
<proteinExistence type="predicted"/>
<gene>
    <name evidence="1" type="ORF">AVEN_126998_1</name>
</gene>
<keyword evidence="2" id="KW-1185">Reference proteome</keyword>
<evidence type="ECO:0000313" key="1">
    <source>
        <dbReference type="EMBL" id="GBL97883.1"/>
    </source>
</evidence>
<protein>
    <submittedName>
        <fullName evidence="1">Uncharacterized protein</fullName>
    </submittedName>
</protein>
<dbReference type="Proteomes" id="UP000499080">
    <property type="component" value="Unassembled WGS sequence"/>
</dbReference>
<accession>A0A4Y2C166</accession>
<name>A0A4Y2C166_ARAVE</name>